<dbReference type="KEGG" id="cpo:COPRO5265_1223"/>
<dbReference type="AlphaFoldDB" id="B5Y9T2"/>
<dbReference type="InterPro" id="IPR003607">
    <property type="entry name" value="HD/PDEase_dom"/>
</dbReference>
<dbReference type="PANTHER" id="PTHR38659">
    <property type="entry name" value="METAL-DEPENDENT PHOSPHOHYDROLASE"/>
    <property type="match status" value="1"/>
</dbReference>
<dbReference type="STRING" id="309798.COPRO5265_1223"/>
<organism evidence="2 3">
    <name type="scientific">Coprothermobacter proteolyticus (strain ATCC 35245 / DSM 5265 / OCM 4 / BT)</name>
    <dbReference type="NCBI Taxonomy" id="309798"/>
    <lineage>
        <taxon>Bacteria</taxon>
        <taxon>Pseudomonadati</taxon>
        <taxon>Coprothermobacterota</taxon>
        <taxon>Coprothermobacteria</taxon>
        <taxon>Coprothermobacterales</taxon>
        <taxon>Coprothermobacteraceae</taxon>
        <taxon>Coprothermobacter</taxon>
    </lineage>
</organism>
<dbReference type="InterPro" id="IPR006674">
    <property type="entry name" value="HD_domain"/>
</dbReference>
<dbReference type="eggNOG" id="COG1418">
    <property type="taxonomic scope" value="Bacteria"/>
</dbReference>
<evidence type="ECO:0000259" key="1">
    <source>
        <dbReference type="SMART" id="SM00471"/>
    </source>
</evidence>
<keyword evidence="3" id="KW-1185">Reference proteome</keyword>
<gene>
    <name evidence="2" type="ordered locus">COPRO5265_1223</name>
</gene>
<dbReference type="PANTHER" id="PTHR38659:SF2">
    <property type="entry name" value="HDIG DOMAIN PROTEIN"/>
    <property type="match status" value="1"/>
</dbReference>
<protein>
    <submittedName>
        <fullName evidence="2">Metal dependent phosphohydrolase</fullName>
    </submittedName>
</protein>
<dbReference type="HOGENOM" id="CLU_073842_1_0_9"/>
<accession>B5Y9T2</accession>
<dbReference type="Proteomes" id="UP000001732">
    <property type="component" value="Chromosome"/>
</dbReference>
<dbReference type="SMART" id="SM00471">
    <property type="entry name" value="HDc"/>
    <property type="match status" value="1"/>
</dbReference>
<dbReference type="RefSeq" id="WP_012543672.1">
    <property type="nucleotide sequence ID" value="NC_011295.1"/>
</dbReference>
<dbReference type="Gene3D" id="1.10.3210.10">
    <property type="entry name" value="Hypothetical protein af1432"/>
    <property type="match status" value="1"/>
</dbReference>
<dbReference type="InterPro" id="IPR006675">
    <property type="entry name" value="HDIG_dom"/>
</dbReference>
<evidence type="ECO:0000313" key="3">
    <source>
        <dbReference type="Proteomes" id="UP000001732"/>
    </source>
</evidence>
<reference evidence="3" key="1">
    <citation type="submission" date="2008-08" db="EMBL/GenBank/DDBJ databases">
        <title>The complete genome sequence of Coprothermobacter proteolyticus strain ATCC 5245 / DSM 5265 / BT.</title>
        <authorList>
            <person name="Dodson R.J."/>
            <person name="Durkin A.S."/>
            <person name="Wu M."/>
            <person name="Eisen J."/>
            <person name="Sutton G."/>
        </authorList>
    </citation>
    <scope>NUCLEOTIDE SEQUENCE [LARGE SCALE GENOMIC DNA]</scope>
    <source>
        <strain evidence="3">ATCC 35245 / DSM 5265 / OCM 4 / BT</strain>
    </source>
</reference>
<reference evidence="2 3" key="2">
    <citation type="journal article" date="2014" name="Genome Announc.">
        <title>Complete Genome Sequence of Coprothermobacter proteolyticus DSM 5265.</title>
        <authorList>
            <person name="Alexiev A."/>
            <person name="Coil D.A."/>
            <person name="Badger J.H."/>
            <person name="Enticknap J."/>
            <person name="Ward N."/>
            <person name="Robb F.T."/>
            <person name="Eisen J.A."/>
        </authorList>
    </citation>
    <scope>NUCLEOTIDE SEQUENCE [LARGE SCALE GENOMIC DNA]</scope>
    <source>
        <strain evidence="3">ATCC 35245 / DSM 5265 / OCM 4 / BT</strain>
    </source>
</reference>
<evidence type="ECO:0000313" key="2">
    <source>
        <dbReference type="EMBL" id="ACI17020.1"/>
    </source>
</evidence>
<keyword evidence="2" id="KW-0378">Hydrolase</keyword>
<dbReference type="SUPFAM" id="SSF109604">
    <property type="entry name" value="HD-domain/PDEase-like"/>
    <property type="match status" value="1"/>
</dbReference>
<dbReference type="NCBIfam" id="TIGR00277">
    <property type="entry name" value="HDIG"/>
    <property type="match status" value="1"/>
</dbReference>
<dbReference type="Pfam" id="PF01966">
    <property type="entry name" value="HD"/>
    <property type="match status" value="1"/>
</dbReference>
<dbReference type="CDD" id="cd00077">
    <property type="entry name" value="HDc"/>
    <property type="match status" value="1"/>
</dbReference>
<sequence length="191" mass="21343">MLEDVGASVDWKKIEQIYEKYNLPENVRHHIEAVTLGVARVVEKLQKRDVTVDVNSLILGALLHDIGRSVTHDISHGVIGSTIAREEGFSERVCLLIERHLGAGLTLEEARSFGLPERSYMPEALEEKILAAVDNLASGDELITKEEFIRDVELKFDNGEVARRFFALYEEVSNLLGEDLSVVVRGESSLD</sequence>
<dbReference type="EMBL" id="CP001145">
    <property type="protein sequence ID" value="ACI17020.1"/>
    <property type="molecule type" value="Genomic_DNA"/>
</dbReference>
<name>B5Y9T2_COPPD</name>
<feature type="domain" description="HD/PDEase" evidence="1">
    <location>
        <begin position="23"/>
        <end position="148"/>
    </location>
</feature>
<dbReference type="GO" id="GO:0016787">
    <property type="term" value="F:hydrolase activity"/>
    <property type="evidence" value="ECO:0007669"/>
    <property type="project" value="UniProtKB-KW"/>
</dbReference>
<proteinExistence type="predicted"/>